<evidence type="ECO:0000313" key="2">
    <source>
        <dbReference type="Proteomes" id="UP000236649"/>
    </source>
</evidence>
<sequence>MGGLAAPSIVEYARTQSREMFDRMVLDGEPSRGMPAYRDNPSIAERIDDIYRYFLGRADGTIPADPRPAQR</sequence>
<proteinExistence type="predicted"/>
<protein>
    <submittedName>
        <fullName evidence="1">Uncharacterized protein</fullName>
    </submittedName>
</protein>
<gene>
    <name evidence="1" type="ORF">C2L64_13485</name>
</gene>
<dbReference type="AlphaFoldDB" id="A0AAN1J8U7"/>
<dbReference type="KEGG" id="phs:C2L64_13485"/>
<organism evidence="1 2">
    <name type="scientific">Paraburkholderia hospita</name>
    <dbReference type="NCBI Taxonomy" id="169430"/>
    <lineage>
        <taxon>Bacteria</taxon>
        <taxon>Pseudomonadati</taxon>
        <taxon>Pseudomonadota</taxon>
        <taxon>Betaproteobacteria</taxon>
        <taxon>Burkholderiales</taxon>
        <taxon>Burkholderiaceae</taxon>
        <taxon>Paraburkholderia</taxon>
    </lineage>
</organism>
<reference evidence="1 2" key="1">
    <citation type="submission" date="2018-01" db="EMBL/GenBank/DDBJ databases">
        <title>Species boundaries and ecological features among Paraburkholderia terrae DSMZ17804T, P. hospita DSMZ17164T and P. caribensis DSMZ13236T.</title>
        <authorList>
            <person name="Pratama A.A."/>
        </authorList>
    </citation>
    <scope>NUCLEOTIDE SEQUENCE [LARGE SCALE GENOMIC DNA]</scope>
    <source>
        <strain evidence="1 2">DSM 17164</strain>
    </source>
</reference>
<accession>A0AAN1J8U7</accession>
<name>A0AAN1J8U7_9BURK</name>
<evidence type="ECO:0000313" key="1">
    <source>
        <dbReference type="EMBL" id="AUT69195.1"/>
    </source>
</evidence>
<dbReference type="EMBL" id="CP026105">
    <property type="protein sequence ID" value="AUT69195.1"/>
    <property type="molecule type" value="Genomic_DNA"/>
</dbReference>
<dbReference type="Proteomes" id="UP000236649">
    <property type="component" value="Chromosome 1"/>
</dbReference>